<dbReference type="SUPFAM" id="SSF51735">
    <property type="entry name" value="NAD(P)-binding Rossmann-fold domains"/>
    <property type="match status" value="1"/>
</dbReference>
<dbReference type="Pfam" id="PF01370">
    <property type="entry name" value="Epimerase"/>
    <property type="match status" value="1"/>
</dbReference>
<dbReference type="InterPro" id="IPR001509">
    <property type="entry name" value="Epimerase_deHydtase"/>
</dbReference>
<comment type="pathway">
    <text evidence="1">Bacterial outer membrane biogenesis; LPS O-antigen biosynthesis.</text>
</comment>
<protein>
    <submittedName>
        <fullName evidence="4">NAD-dependent dehydratase</fullName>
    </submittedName>
</protein>
<dbReference type="PANTHER" id="PTHR43000">
    <property type="entry name" value="DTDP-D-GLUCOSE 4,6-DEHYDRATASE-RELATED"/>
    <property type="match status" value="1"/>
</dbReference>
<keyword evidence="5" id="KW-1185">Reference proteome</keyword>
<dbReference type="AlphaFoldDB" id="A0A2A2HZX7"/>
<dbReference type="Proteomes" id="UP000218332">
    <property type="component" value="Unassembled WGS sequence"/>
</dbReference>
<evidence type="ECO:0000259" key="3">
    <source>
        <dbReference type="Pfam" id="PF01370"/>
    </source>
</evidence>
<evidence type="ECO:0000313" key="4">
    <source>
        <dbReference type="EMBL" id="PAV24999.1"/>
    </source>
</evidence>
<proteinExistence type="inferred from homology"/>
<dbReference type="Gene3D" id="3.40.50.720">
    <property type="entry name" value="NAD(P)-binding Rossmann-like Domain"/>
    <property type="match status" value="1"/>
</dbReference>
<dbReference type="EMBL" id="NMPM01000085">
    <property type="protein sequence ID" value="PAV24999.1"/>
    <property type="molecule type" value="Genomic_DNA"/>
</dbReference>
<evidence type="ECO:0000256" key="1">
    <source>
        <dbReference type="ARBA" id="ARBA00005125"/>
    </source>
</evidence>
<sequence>MSHILVLGGDGYLGWPTAMHFSNRGYEVTVVDNYFRRNACTELDTGMLYPVPTLIERAKIWYEKTGREIKVVIGDLASPETMRSLFDGRVRYQWAVNSSFSGIPETVVHYAEQPSAPYSLMDYQHADITLVNNLRVTNNLLWAARDYARDTHIIKLGTMGEYGTPNIDIEEGWLDVEHKGRKDTFLFPRQAGSLYHTTKVMDTDLIWFAVRMWDLRVTDLMQGPVYGFETDESMIDDRLKTIFNYDEIFGTIVNRFVTQGVVGYPLTVYGGGGQTRGYLNIKDTLQCIQKAAETPARQSELRIFNQIMETLSVNDVATLTQRVGQKRGHDVEIKSIANPRKEAEEHYYNPTYQGLQDIGVEPHFLTDEVMDRLFSLVESYRDNIRKDVIFKGIKWT</sequence>
<evidence type="ECO:0000313" key="5">
    <source>
        <dbReference type="Proteomes" id="UP000218332"/>
    </source>
</evidence>
<name>A0A2A2HZX7_9GAMM</name>
<organism evidence="4 5">
    <name type="scientific">Tamilnaduibacter salinus</name>
    <dbReference type="NCBI Taxonomy" id="1484056"/>
    <lineage>
        <taxon>Bacteria</taxon>
        <taxon>Pseudomonadati</taxon>
        <taxon>Pseudomonadota</taxon>
        <taxon>Gammaproteobacteria</taxon>
        <taxon>Pseudomonadales</taxon>
        <taxon>Marinobacteraceae</taxon>
        <taxon>Tamilnaduibacter</taxon>
    </lineage>
</organism>
<dbReference type="RefSeq" id="WP_095611949.1">
    <property type="nucleotide sequence ID" value="NZ_NMPM01000085.1"/>
</dbReference>
<evidence type="ECO:0000256" key="2">
    <source>
        <dbReference type="ARBA" id="ARBA00007637"/>
    </source>
</evidence>
<feature type="domain" description="NAD-dependent epimerase/dehydratase" evidence="3">
    <location>
        <begin position="4"/>
        <end position="305"/>
    </location>
</feature>
<dbReference type="InterPro" id="IPR036291">
    <property type="entry name" value="NAD(P)-bd_dom_sf"/>
</dbReference>
<comment type="similarity">
    <text evidence="2">Belongs to the NAD(P)-dependent epimerase/dehydratase family.</text>
</comment>
<reference evidence="4 5" key="1">
    <citation type="submission" date="2017-07" db="EMBL/GenBank/DDBJ databases">
        <title>Tamlnaduibacter salinus (Mi-7) genome sequencing.</title>
        <authorList>
            <person name="Verma A."/>
            <person name="Krishnamurthi S."/>
        </authorList>
    </citation>
    <scope>NUCLEOTIDE SEQUENCE [LARGE SCALE GENOMIC DNA]</scope>
    <source>
        <strain evidence="4 5">Mi-7</strain>
    </source>
</reference>
<gene>
    <name evidence="4" type="ORF">CF392_13340</name>
</gene>
<accession>A0A2A2HZX7</accession>
<dbReference type="Gene3D" id="3.90.25.10">
    <property type="entry name" value="UDP-galactose 4-epimerase, domain 1"/>
    <property type="match status" value="1"/>
</dbReference>
<comment type="caution">
    <text evidence="4">The sequence shown here is derived from an EMBL/GenBank/DDBJ whole genome shotgun (WGS) entry which is preliminary data.</text>
</comment>